<keyword evidence="1" id="KW-0812">Transmembrane</keyword>
<organism evidence="2 3">
    <name type="scientific">Myriangium duriaei CBS 260.36</name>
    <dbReference type="NCBI Taxonomy" id="1168546"/>
    <lineage>
        <taxon>Eukaryota</taxon>
        <taxon>Fungi</taxon>
        <taxon>Dikarya</taxon>
        <taxon>Ascomycota</taxon>
        <taxon>Pezizomycotina</taxon>
        <taxon>Dothideomycetes</taxon>
        <taxon>Dothideomycetidae</taxon>
        <taxon>Myriangiales</taxon>
        <taxon>Myriangiaceae</taxon>
        <taxon>Myriangium</taxon>
    </lineage>
</organism>
<keyword evidence="1" id="KW-1133">Transmembrane helix</keyword>
<dbReference type="EMBL" id="ML996091">
    <property type="protein sequence ID" value="KAF2149498.1"/>
    <property type="molecule type" value="Genomic_DNA"/>
</dbReference>
<keyword evidence="1" id="KW-0472">Membrane</keyword>
<dbReference type="Proteomes" id="UP000799439">
    <property type="component" value="Unassembled WGS sequence"/>
</dbReference>
<sequence length="129" mass="14281">MPKTVRRPWTTRPCPSVDGCHFSMGPTFFSADCLLCACPGSAFRYSSLRHCHQRLRAARRHTIMHLTGFVSAILLLDAWPALFAAPTCFSRELTVSQFGSSDQASLHLCAPPQLELPLVSQHRLLSSPT</sequence>
<evidence type="ECO:0000313" key="3">
    <source>
        <dbReference type="Proteomes" id="UP000799439"/>
    </source>
</evidence>
<dbReference type="AlphaFoldDB" id="A0A9P4IT31"/>
<evidence type="ECO:0000313" key="2">
    <source>
        <dbReference type="EMBL" id="KAF2149498.1"/>
    </source>
</evidence>
<comment type="caution">
    <text evidence="2">The sequence shown here is derived from an EMBL/GenBank/DDBJ whole genome shotgun (WGS) entry which is preliminary data.</text>
</comment>
<gene>
    <name evidence="2" type="ORF">K461DRAFT_47321</name>
</gene>
<protein>
    <submittedName>
        <fullName evidence="2">Uncharacterized protein</fullName>
    </submittedName>
</protein>
<feature type="transmembrane region" description="Helical" evidence="1">
    <location>
        <begin position="63"/>
        <end position="82"/>
    </location>
</feature>
<keyword evidence="3" id="KW-1185">Reference proteome</keyword>
<evidence type="ECO:0000256" key="1">
    <source>
        <dbReference type="SAM" id="Phobius"/>
    </source>
</evidence>
<reference evidence="2" key="1">
    <citation type="journal article" date="2020" name="Stud. Mycol.">
        <title>101 Dothideomycetes genomes: a test case for predicting lifestyles and emergence of pathogens.</title>
        <authorList>
            <person name="Haridas S."/>
            <person name="Albert R."/>
            <person name="Binder M."/>
            <person name="Bloem J."/>
            <person name="Labutti K."/>
            <person name="Salamov A."/>
            <person name="Andreopoulos B."/>
            <person name="Baker S."/>
            <person name="Barry K."/>
            <person name="Bills G."/>
            <person name="Bluhm B."/>
            <person name="Cannon C."/>
            <person name="Castanera R."/>
            <person name="Culley D."/>
            <person name="Daum C."/>
            <person name="Ezra D."/>
            <person name="Gonzalez J."/>
            <person name="Henrissat B."/>
            <person name="Kuo A."/>
            <person name="Liang C."/>
            <person name="Lipzen A."/>
            <person name="Lutzoni F."/>
            <person name="Magnuson J."/>
            <person name="Mondo S."/>
            <person name="Nolan M."/>
            <person name="Ohm R."/>
            <person name="Pangilinan J."/>
            <person name="Park H.-J."/>
            <person name="Ramirez L."/>
            <person name="Alfaro M."/>
            <person name="Sun H."/>
            <person name="Tritt A."/>
            <person name="Yoshinaga Y."/>
            <person name="Zwiers L.-H."/>
            <person name="Turgeon B."/>
            <person name="Goodwin S."/>
            <person name="Spatafora J."/>
            <person name="Crous P."/>
            <person name="Grigoriev I."/>
        </authorList>
    </citation>
    <scope>NUCLEOTIDE SEQUENCE</scope>
    <source>
        <strain evidence="2">CBS 260.36</strain>
    </source>
</reference>
<name>A0A9P4IT31_9PEZI</name>
<proteinExistence type="predicted"/>
<accession>A0A9P4IT31</accession>